<accession>A0ABW5LEY3</accession>
<keyword evidence="1" id="KW-0802">TPR repeat</keyword>
<dbReference type="RefSeq" id="WP_378292290.1">
    <property type="nucleotide sequence ID" value="NZ_JBHULE010000019.1"/>
</dbReference>
<organism evidence="2 3">
    <name type="scientific">Aquimarina rubra</name>
    <dbReference type="NCBI Taxonomy" id="1920033"/>
    <lineage>
        <taxon>Bacteria</taxon>
        <taxon>Pseudomonadati</taxon>
        <taxon>Bacteroidota</taxon>
        <taxon>Flavobacteriia</taxon>
        <taxon>Flavobacteriales</taxon>
        <taxon>Flavobacteriaceae</taxon>
        <taxon>Aquimarina</taxon>
    </lineage>
</organism>
<dbReference type="PANTHER" id="PTHR12558">
    <property type="entry name" value="CELL DIVISION CYCLE 16,23,27"/>
    <property type="match status" value="1"/>
</dbReference>
<dbReference type="Pfam" id="PF13174">
    <property type="entry name" value="TPR_6"/>
    <property type="match status" value="1"/>
</dbReference>
<dbReference type="PANTHER" id="PTHR12558:SF13">
    <property type="entry name" value="CELL DIVISION CYCLE PROTEIN 27 HOMOLOG"/>
    <property type="match status" value="1"/>
</dbReference>
<comment type="caution">
    <text evidence="2">The sequence shown here is derived from an EMBL/GenBank/DDBJ whole genome shotgun (WGS) entry which is preliminary data.</text>
</comment>
<evidence type="ECO:0000256" key="1">
    <source>
        <dbReference type="PROSITE-ProRule" id="PRU00339"/>
    </source>
</evidence>
<dbReference type="EMBL" id="JBHULE010000019">
    <property type="protein sequence ID" value="MFD2563124.1"/>
    <property type="molecule type" value="Genomic_DNA"/>
</dbReference>
<name>A0ABW5LEY3_9FLAO</name>
<dbReference type="InterPro" id="IPR019734">
    <property type="entry name" value="TPR_rpt"/>
</dbReference>
<evidence type="ECO:0000313" key="3">
    <source>
        <dbReference type="Proteomes" id="UP001597319"/>
    </source>
</evidence>
<gene>
    <name evidence="2" type="ORF">ACFSR1_10645</name>
</gene>
<protein>
    <submittedName>
        <fullName evidence="2">Tetratricopeptide repeat protein</fullName>
    </submittedName>
</protein>
<proteinExistence type="predicted"/>
<dbReference type="Proteomes" id="UP001597319">
    <property type="component" value="Unassembled WGS sequence"/>
</dbReference>
<evidence type="ECO:0000313" key="2">
    <source>
        <dbReference type="EMBL" id="MFD2563124.1"/>
    </source>
</evidence>
<dbReference type="Gene3D" id="1.25.40.10">
    <property type="entry name" value="Tetratricopeptide repeat domain"/>
    <property type="match status" value="3"/>
</dbReference>
<dbReference type="PROSITE" id="PS50005">
    <property type="entry name" value="TPR"/>
    <property type="match status" value="2"/>
</dbReference>
<dbReference type="SMART" id="SM00028">
    <property type="entry name" value="TPR"/>
    <property type="match status" value="7"/>
</dbReference>
<reference evidence="3" key="1">
    <citation type="journal article" date="2019" name="Int. J. Syst. Evol. Microbiol.">
        <title>The Global Catalogue of Microorganisms (GCM) 10K type strain sequencing project: providing services to taxonomists for standard genome sequencing and annotation.</title>
        <authorList>
            <consortium name="The Broad Institute Genomics Platform"/>
            <consortium name="The Broad Institute Genome Sequencing Center for Infectious Disease"/>
            <person name="Wu L."/>
            <person name="Ma J."/>
        </authorList>
    </citation>
    <scope>NUCLEOTIDE SEQUENCE [LARGE SCALE GENOMIC DNA]</scope>
    <source>
        <strain evidence="3">KCTC 52274</strain>
    </source>
</reference>
<dbReference type="Pfam" id="PF12895">
    <property type="entry name" value="ANAPC3"/>
    <property type="match status" value="1"/>
</dbReference>
<feature type="repeat" description="TPR" evidence="1">
    <location>
        <begin position="175"/>
        <end position="208"/>
    </location>
</feature>
<feature type="repeat" description="TPR" evidence="1">
    <location>
        <begin position="243"/>
        <end position="276"/>
    </location>
</feature>
<dbReference type="InterPro" id="IPR011990">
    <property type="entry name" value="TPR-like_helical_dom_sf"/>
</dbReference>
<sequence length="378" mass="44132">MIFVKVEGQTSSIKIADSLYTLGNYAEAIKTYQKITKKDQYILLQIAKAHKAKGTYLDALHYYEKAINQDSTVASSKLEYAKLLVTTNKFKKADSVYSNLVATHNNNPNFQYRLGSVKKKLKDSTAIQYFETAFRLDSTHQKSCFEVSMHYLRKRKYNLVSDIANKGLSSYPENPELLNVLAQNYLLRKYYTEAIPYFEKLLSLNYTNEFIHASLALCYHKNYDYDLAIAQYQKALKYNDKVPIRYTRMAQAYESIKKYDEALDSYKAALTLKDVPIDEDLLNIAMVYRHQEEWEKAMAQAKLALKENPNYARAQYQLAAFADAYYKDPQTKLDYYNLFMKKFGDDTDKGKYFNFIVKKRITQLEEEIEANKKTIERN</sequence>
<keyword evidence="3" id="KW-1185">Reference proteome</keyword>
<dbReference type="SUPFAM" id="SSF48452">
    <property type="entry name" value="TPR-like"/>
    <property type="match status" value="2"/>
</dbReference>